<dbReference type="KEGG" id="tsph:KIH39_21930"/>
<dbReference type="PROSITE" id="PS00409">
    <property type="entry name" value="PROKAR_NTER_METHYL"/>
    <property type="match status" value="1"/>
</dbReference>
<dbReference type="InterPro" id="IPR045584">
    <property type="entry name" value="Pilin-like"/>
</dbReference>
<dbReference type="Proteomes" id="UP000676194">
    <property type="component" value="Chromosome"/>
</dbReference>
<dbReference type="NCBIfam" id="TIGR02532">
    <property type="entry name" value="IV_pilin_GFxxxE"/>
    <property type="match status" value="1"/>
</dbReference>
<gene>
    <name evidence="3" type="ORF">KIH39_21930</name>
</gene>
<dbReference type="PANTHER" id="PTHR30093">
    <property type="entry name" value="GENERAL SECRETION PATHWAY PROTEIN G"/>
    <property type="match status" value="1"/>
</dbReference>
<dbReference type="InterPro" id="IPR011453">
    <property type="entry name" value="DUF1559"/>
</dbReference>
<name>A0A8E6EUJ1_9BACT</name>
<dbReference type="AlphaFoldDB" id="A0A8E6EUJ1"/>
<dbReference type="PANTHER" id="PTHR30093:SF2">
    <property type="entry name" value="TYPE II SECRETION SYSTEM PROTEIN H"/>
    <property type="match status" value="1"/>
</dbReference>
<proteinExistence type="predicted"/>
<reference evidence="3" key="1">
    <citation type="submission" date="2021-05" db="EMBL/GenBank/DDBJ databases">
        <title>Complete genome sequence of the cellulolytic planctomycete Telmatocola sphagniphila SP2T and characterization of the first cellulase from planctomycetes.</title>
        <authorList>
            <person name="Rakitin A.L."/>
            <person name="Beletsky A.V."/>
            <person name="Naumoff D.G."/>
            <person name="Kulichevskaya I.S."/>
            <person name="Mardanov A.V."/>
            <person name="Ravin N.V."/>
            <person name="Dedysh S.N."/>
        </authorList>
    </citation>
    <scope>NUCLEOTIDE SEQUENCE</scope>
    <source>
        <strain evidence="3">SP2T</strain>
    </source>
</reference>
<feature type="domain" description="DUF1559" evidence="2">
    <location>
        <begin position="31"/>
        <end position="142"/>
    </location>
</feature>
<keyword evidence="1" id="KW-0472">Membrane</keyword>
<keyword evidence="1" id="KW-0812">Transmembrane</keyword>
<feature type="transmembrane region" description="Helical" evidence="1">
    <location>
        <begin position="12"/>
        <end position="30"/>
    </location>
</feature>
<protein>
    <submittedName>
        <fullName evidence="3">DUF1559 domain-containing protein</fullName>
    </submittedName>
</protein>
<dbReference type="EMBL" id="CP074694">
    <property type="protein sequence ID" value="QVL31480.1"/>
    <property type="molecule type" value="Genomic_DNA"/>
</dbReference>
<keyword evidence="1" id="KW-1133">Transmembrane helix</keyword>
<dbReference type="SUPFAM" id="SSF54523">
    <property type="entry name" value="Pili subunits"/>
    <property type="match status" value="1"/>
</dbReference>
<evidence type="ECO:0000313" key="3">
    <source>
        <dbReference type="EMBL" id="QVL31480.1"/>
    </source>
</evidence>
<accession>A0A8E6EUJ1</accession>
<sequence length="151" mass="17158">MKRSKGFSLIELIIVISIIALLFGILLAAIQRIRASAALSSCLNKARQLNIALHGYHDQYGHFPSGIISADYPTTQPFMTWLTKLLPFVEEEPLWQKCLQAYEVDKNFEKPPHLEILGKKIKSYICSADPISQEPWNFQGQFTVAFTNYLV</sequence>
<dbReference type="RefSeq" id="WP_213495385.1">
    <property type="nucleotide sequence ID" value="NZ_CP074694.1"/>
</dbReference>
<evidence type="ECO:0000259" key="2">
    <source>
        <dbReference type="Pfam" id="PF07596"/>
    </source>
</evidence>
<keyword evidence="4" id="KW-1185">Reference proteome</keyword>
<evidence type="ECO:0000256" key="1">
    <source>
        <dbReference type="SAM" id="Phobius"/>
    </source>
</evidence>
<dbReference type="Pfam" id="PF07596">
    <property type="entry name" value="SBP_bac_10"/>
    <property type="match status" value="1"/>
</dbReference>
<dbReference type="Pfam" id="PF07963">
    <property type="entry name" value="N_methyl"/>
    <property type="match status" value="1"/>
</dbReference>
<evidence type="ECO:0000313" key="4">
    <source>
        <dbReference type="Proteomes" id="UP000676194"/>
    </source>
</evidence>
<organism evidence="3 4">
    <name type="scientific">Telmatocola sphagniphila</name>
    <dbReference type="NCBI Taxonomy" id="1123043"/>
    <lineage>
        <taxon>Bacteria</taxon>
        <taxon>Pseudomonadati</taxon>
        <taxon>Planctomycetota</taxon>
        <taxon>Planctomycetia</taxon>
        <taxon>Gemmatales</taxon>
        <taxon>Gemmataceae</taxon>
    </lineage>
</organism>
<dbReference type="InterPro" id="IPR012902">
    <property type="entry name" value="N_methyl_site"/>
</dbReference>
<dbReference type="Gene3D" id="3.30.700.10">
    <property type="entry name" value="Glycoprotein, Type 4 Pilin"/>
    <property type="match status" value="1"/>
</dbReference>